<evidence type="ECO:0000256" key="1">
    <source>
        <dbReference type="SAM" id="MobiDB-lite"/>
    </source>
</evidence>
<name>V5FE16_BYSSN</name>
<evidence type="ECO:0000313" key="3">
    <source>
        <dbReference type="Proteomes" id="UP000018001"/>
    </source>
</evidence>
<comment type="caution">
    <text evidence="2">The sequence shown here is derived from an EMBL/GenBank/DDBJ whole genome shotgun (WGS) entry which is preliminary data.</text>
</comment>
<protein>
    <submittedName>
        <fullName evidence="2">Uncharacterized protein</fullName>
    </submittedName>
</protein>
<gene>
    <name evidence="2" type="ORF">PVAR5_4250</name>
</gene>
<feature type="compositionally biased region" description="Polar residues" evidence="1">
    <location>
        <begin position="102"/>
        <end position="113"/>
    </location>
</feature>
<feature type="region of interest" description="Disordered" evidence="1">
    <location>
        <begin position="159"/>
        <end position="187"/>
    </location>
</feature>
<sequence length="187" mass="20399">MPEPTQKESVISYHIVSYRIISCSTSSGREGKQKTNNPGWLDSDGGGVNRLIVLLYKPIIVPVGEFSRRLVALTPVHTHPLALQDDGSGIRDATRQILKTPSRSIDADGSSQVAPCPPGTWNQSSERAQLWLERPGVSDHEHQRRIVVLKAPRNVSGCETLSIAPGGLQRTQHENGRRPKGSSADQP</sequence>
<feature type="region of interest" description="Disordered" evidence="1">
    <location>
        <begin position="102"/>
        <end position="123"/>
    </location>
</feature>
<dbReference type="HOGENOM" id="CLU_1447480_0_0_1"/>
<dbReference type="EMBL" id="BAUL01000135">
    <property type="protein sequence ID" value="GAD95604.1"/>
    <property type="molecule type" value="Genomic_DNA"/>
</dbReference>
<reference evidence="3" key="1">
    <citation type="journal article" date="2014" name="Genome Announc.">
        <title>Draft genome sequence of the formaldehyde-resistant fungus Byssochlamys spectabilis No. 5 (anamorph Paecilomyces variotii No. 5) (NBRC109023).</title>
        <authorList>
            <person name="Oka T."/>
            <person name="Ekino K."/>
            <person name="Fukuda K."/>
            <person name="Nomura Y."/>
        </authorList>
    </citation>
    <scope>NUCLEOTIDE SEQUENCE [LARGE SCALE GENOMIC DNA]</scope>
    <source>
        <strain evidence="3">No. 5 / NBRC 109023</strain>
    </source>
</reference>
<evidence type="ECO:0000313" key="2">
    <source>
        <dbReference type="EMBL" id="GAD95604.1"/>
    </source>
</evidence>
<organism evidence="2 3">
    <name type="scientific">Byssochlamys spectabilis (strain No. 5 / NBRC 109023)</name>
    <name type="common">Paecilomyces variotii</name>
    <dbReference type="NCBI Taxonomy" id="1356009"/>
    <lineage>
        <taxon>Eukaryota</taxon>
        <taxon>Fungi</taxon>
        <taxon>Dikarya</taxon>
        <taxon>Ascomycota</taxon>
        <taxon>Pezizomycotina</taxon>
        <taxon>Eurotiomycetes</taxon>
        <taxon>Eurotiomycetidae</taxon>
        <taxon>Eurotiales</taxon>
        <taxon>Thermoascaceae</taxon>
        <taxon>Paecilomyces</taxon>
    </lineage>
</organism>
<keyword evidence="3" id="KW-1185">Reference proteome</keyword>
<dbReference type="AlphaFoldDB" id="V5FE16"/>
<accession>V5FE16</accession>
<dbReference type="Proteomes" id="UP000018001">
    <property type="component" value="Unassembled WGS sequence"/>
</dbReference>
<proteinExistence type="predicted"/>
<dbReference type="InParanoid" id="V5FE16"/>